<dbReference type="CDD" id="cd02972">
    <property type="entry name" value="DsbA_family"/>
    <property type="match status" value="1"/>
</dbReference>
<dbReference type="SUPFAM" id="SSF52833">
    <property type="entry name" value="Thioredoxin-like"/>
    <property type="match status" value="1"/>
</dbReference>
<reference evidence="8" key="2">
    <citation type="journal article" date="2021" name="Microbiome">
        <title>Successional dynamics and alternative stable states in a saline activated sludge microbial community over 9 years.</title>
        <authorList>
            <person name="Wang Y."/>
            <person name="Ye J."/>
            <person name="Ju F."/>
            <person name="Liu L."/>
            <person name="Boyd J.A."/>
            <person name="Deng Y."/>
            <person name="Parks D.H."/>
            <person name="Jiang X."/>
            <person name="Yin X."/>
            <person name="Woodcroft B.J."/>
            <person name="Tyson G.W."/>
            <person name="Hugenholtz P."/>
            <person name="Polz M.F."/>
            <person name="Zhang T."/>
        </authorList>
    </citation>
    <scope>NUCLEOTIDE SEQUENCE</scope>
    <source>
        <strain evidence="8">HKST-UBA15</strain>
    </source>
</reference>
<keyword evidence="4" id="KW-1015">Disulfide bond</keyword>
<dbReference type="InterPro" id="IPR036249">
    <property type="entry name" value="Thioredoxin-like_sf"/>
</dbReference>
<dbReference type="PANTHER" id="PTHR13887:SF14">
    <property type="entry name" value="DISULFIDE BOND FORMATION PROTEIN D"/>
    <property type="match status" value="1"/>
</dbReference>
<protein>
    <submittedName>
        <fullName evidence="8">Thioredoxin domain-containing protein</fullName>
    </submittedName>
</protein>
<dbReference type="Pfam" id="PF01323">
    <property type="entry name" value="DSBA"/>
    <property type="match status" value="1"/>
</dbReference>
<reference evidence="8" key="1">
    <citation type="submission" date="2020-04" db="EMBL/GenBank/DDBJ databases">
        <authorList>
            <person name="Zhang T."/>
        </authorList>
    </citation>
    <scope>NUCLEOTIDE SEQUENCE</scope>
    <source>
        <strain evidence="8">HKST-UBA15</strain>
    </source>
</reference>
<evidence type="ECO:0000256" key="3">
    <source>
        <dbReference type="ARBA" id="ARBA00023002"/>
    </source>
</evidence>
<evidence type="ECO:0000256" key="2">
    <source>
        <dbReference type="ARBA" id="ARBA00022729"/>
    </source>
</evidence>
<evidence type="ECO:0000256" key="4">
    <source>
        <dbReference type="ARBA" id="ARBA00023157"/>
    </source>
</evidence>
<proteinExistence type="inferred from homology"/>
<organism evidence="8 9">
    <name type="scientific">Candidatus Dojkabacteria bacterium</name>
    <dbReference type="NCBI Taxonomy" id="2099670"/>
    <lineage>
        <taxon>Bacteria</taxon>
        <taxon>Candidatus Dojkabacteria</taxon>
    </lineage>
</organism>
<gene>
    <name evidence="8" type="ORF">KC675_01180</name>
</gene>
<evidence type="ECO:0000256" key="5">
    <source>
        <dbReference type="ARBA" id="ARBA00023284"/>
    </source>
</evidence>
<keyword evidence="5" id="KW-0676">Redox-active center</keyword>
<keyword evidence="6" id="KW-0472">Membrane</keyword>
<evidence type="ECO:0000256" key="1">
    <source>
        <dbReference type="ARBA" id="ARBA00005791"/>
    </source>
</evidence>
<name>A0A955L0T3_9BACT</name>
<keyword evidence="6" id="KW-0812">Transmembrane</keyword>
<evidence type="ECO:0000259" key="7">
    <source>
        <dbReference type="PROSITE" id="PS51352"/>
    </source>
</evidence>
<keyword evidence="3" id="KW-0560">Oxidoreductase</keyword>
<dbReference type="GO" id="GO:0016491">
    <property type="term" value="F:oxidoreductase activity"/>
    <property type="evidence" value="ECO:0007669"/>
    <property type="project" value="UniProtKB-KW"/>
</dbReference>
<feature type="domain" description="Thioredoxin" evidence="7">
    <location>
        <begin position="192"/>
        <end position="312"/>
    </location>
</feature>
<accession>A0A955L0T3</accession>
<comment type="caution">
    <text evidence="8">The sequence shown here is derived from an EMBL/GenBank/DDBJ whole genome shotgun (WGS) entry which is preliminary data.</text>
</comment>
<dbReference type="Pfam" id="PF13462">
    <property type="entry name" value="Thioredoxin_4"/>
    <property type="match status" value="1"/>
</dbReference>
<evidence type="ECO:0000313" key="9">
    <source>
        <dbReference type="Proteomes" id="UP000745577"/>
    </source>
</evidence>
<dbReference type="Proteomes" id="UP000745577">
    <property type="component" value="Unassembled WGS sequence"/>
</dbReference>
<comment type="similarity">
    <text evidence="1">Belongs to the thioredoxin family. DsbA subfamily.</text>
</comment>
<dbReference type="PANTHER" id="PTHR13887">
    <property type="entry name" value="GLUTATHIONE S-TRANSFERASE KAPPA"/>
    <property type="match status" value="1"/>
</dbReference>
<dbReference type="EMBL" id="JAGQLL010000012">
    <property type="protein sequence ID" value="MCA9379771.1"/>
    <property type="molecule type" value="Genomic_DNA"/>
</dbReference>
<dbReference type="InterPro" id="IPR013766">
    <property type="entry name" value="Thioredoxin_domain"/>
</dbReference>
<evidence type="ECO:0000313" key="8">
    <source>
        <dbReference type="EMBL" id="MCA9379771.1"/>
    </source>
</evidence>
<keyword evidence="2" id="KW-0732">Signal</keyword>
<sequence>MAKEKIESAVVKTPKKNKKPASSKVLINAGSILLGGVLISIVIFFSGNGISLDSKDDGETTAEVAGECTGENRFGDACYDQYAQSLDLDLEKFQECVEGEKYFDVIDKELSAGETYGVQGTPSFYIGKGKGDEFDGFYVGGIRVQELETLVGKLESEDIASVNKYWTDYLKNSLKEYEPQVREYYASAEGGALTGEALDSAVTTYINEQTTNVNTEYVVQKLSVGDGLTQGDGEIVMMEFSDYECPYCQSFANDILVEAKEKFVDTGKARYIYRDFPLESIHPNARFASNAARCAGDQGKYFEYHDKLFEIN</sequence>
<dbReference type="InterPro" id="IPR012336">
    <property type="entry name" value="Thioredoxin-like_fold"/>
</dbReference>
<feature type="transmembrane region" description="Helical" evidence="6">
    <location>
        <begin position="25"/>
        <end position="45"/>
    </location>
</feature>
<dbReference type="PROSITE" id="PS51352">
    <property type="entry name" value="THIOREDOXIN_2"/>
    <property type="match status" value="1"/>
</dbReference>
<keyword evidence="6" id="KW-1133">Transmembrane helix</keyword>
<evidence type="ECO:0000256" key="6">
    <source>
        <dbReference type="SAM" id="Phobius"/>
    </source>
</evidence>
<dbReference type="AlphaFoldDB" id="A0A955L0T3"/>
<dbReference type="Gene3D" id="3.40.30.10">
    <property type="entry name" value="Glutaredoxin"/>
    <property type="match status" value="2"/>
</dbReference>
<dbReference type="InterPro" id="IPR001853">
    <property type="entry name" value="DSBA-like_thioredoxin_dom"/>
</dbReference>